<organism evidence="2 3">
    <name type="scientific">Melanomma pulvis-pyrius CBS 109.77</name>
    <dbReference type="NCBI Taxonomy" id="1314802"/>
    <lineage>
        <taxon>Eukaryota</taxon>
        <taxon>Fungi</taxon>
        <taxon>Dikarya</taxon>
        <taxon>Ascomycota</taxon>
        <taxon>Pezizomycotina</taxon>
        <taxon>Dothideomycetes</taxon>
        <taxon>Pleosporomycetidae</taxon>
        <taxon>Pleosporales</taxon>
        <taxon>Melanommataceae</taxon>
        <taxon>Melanomma</taxon>
    </lineage>
</organism>
<reference evidence="2" key="1">
    <citation type="journal article" date="2020" name="Stud. Mycol.">
        <title>101 Dothideomycetes genomes: a test case for predicting lifestyles and emergence of pathogens.</title>
        <authorList>
            <person name="Haridas S."/>
            <person name="Albert R."/>
            <person name="Binder M."/>
            <person name="Bloem J."/>
            <person name="Labutti K."/>
            <person name="Salamov A."/>
            <person name="Andreopoulos B."/>
            <person name="Baker S."/>
            <person name="Barry K."/>
            <person name="Bills G."/>
            <person name="Bluhm B."/>
            <person name="Cannon C."/>
            <person name="Castanera R."/>
            <person name="Culley D."/>
            <person name="Daum C."/>
            <person name="Ezra D."/>
            <person name="Gonzalez J."/>
            <person name="Henrissat B."/>
            <person name="Kuo A."/>
            <person name="Liang C."/>
            <person name="Lipzen A."/>
            <person name="Lutzoni F."/>
            <person name="Magnuson J."/>
            <person name="Mondo S."/>
            <person name="Nolan M."/>
            <person name="Ohm R."/>
            <person name="Pangilinan J."/>
            <person name="Park H.-J."/>
            <person name="Ramirez L."/>
            <person name="Alfaro M."/>
            <person name="Sun H."/>
            <person name="Tritt A."/>
            <person name="Yoshinaga Y."/>
            <person name="Zwiers L.-H."/>
            <person name="Turgeon B."/>
            <person name="Goodwin S."/>
            <person name="Spatafora J."/>
            <person name="Crous P."/>
            <person name="Grigoriev I."/>
        </authorList>
    </citation>
    <scope>NUCLEOTIDE SEQUENCE</scope>
    <source>
        <strain evidence="2">CBS 109.77</strain>
    </source>
</reference>
<gene>
    <name evidence="2" type="ORF">K505DRAFT_411650</name>
</gene>
<feature type="transmembrane region" description="Helical" evidence="1">
    <location>
        <begin position="294"/>
        <end position="312"/>
    </location>
</feature>
<protein>
    <submittedName>
        <fullName evidence="2">Uncharacterized protein</fullName>
    </submittedName>
</protein>
<sequence length="422" mass="46011">MAPFYKHFLQPRAFDLNAPSAAFEAQWASPSNYAFTVLLLLGGDVVSRALAQLAGGRITPVAFSFGWVSYATSAINSAVGENKLMPGADTPCTVINAQNGQSRGNGSWVLGRAMRDFEYWMGNPVKEKVNELKKSKWQYDKDQAKLKGNDPNKIEFPAHAGLVVSFWTFDPEKKHQFQKPGRDILFWSGVVVAIVQLGISAIPLGIYGNWGVFLVTASAIILCLLTGGQRQWHREKWACRQIGPGQKRTYILTRGNGAQHAIVVECDGCGMNLEDLCTGFDNLDSPSISKTTRLSMVGLGVLWVVLLITSSALTDQSWFLIAVGGIGMLQNMFVAGWSRKPEALGLPLKFTTVIGSPKVSAAVIEVERSFPTVGRALVGTFFPGGLFPSEERELGAIEAEAKEKKRRLKEAKNVGEVKDGMP</sequence>
<evidence type="ECO:0000256" key="1">
    <source>
        <dbReference type="SAM" id="Phobius"/>
    </source>
</evidence>
<feature type="transmembrane region" description="Helical" evidence="1">
    <location>
        <begin position="318"/>
        <end position="337"/>
    </location>
</feature>
<dbReference type="OrthoDB" id="1937642at2759"/>
<dbReference type="EMBL" id="MU002374">
    <property type="protein sequence ID" value="KAF2787007.1"/>
    <property type="molecule type" value="Genomic_DNA"/>
</dbReference>
<dbReference type="Proteomes" id="UP000799757">
    <property type="component" value="Unassembled WGS sequence"/>
</dbReference>
<feature type="transmembrane region" description="Helical" evidence="1">
    <location>
        <begin position="184"/>
        <end position="204"/>
    </location>
</feature>
<keyword evidence="1" id="KW-0472">Membrane</keyword>
<evidence type="ECO:0000313" key="3">
    <source>
        <dbReference type="Proteomes" id="UP000799757"/>
    </source>
</evidence>
<proteinExistence type="predicted"/>
<keyword evidence="1" id="KW-1133">Transmembrane helix</keyword>
<accession>A0A6A6WT81</accession>
<name>A0A6A6WT81_9PLEO</name>
<dbReference type="AlphaFoldDB" id="A0A6A6WT81"/>
<keyword evidence="3" id="KW-1185">Reference proteome</keyword>
<feature type="transmembrane region" description="Helical" evidence="1">
    <location>
        <begin position="210"/>
        <end position="227"/>
    </location>
</feature>
<evidence type="ECO:0000313" key="2">
    <source>
        <dbReference type="EMBL" id="KAF2787007.1"/>
    </source>
</evidence>
<keyword evidence="1" id="KW-0812">Transmembrane</keyword>